<proteinExistence type="predicted"/>
<dbReference type="SUPFAM" id="SSF50242">
    <property type="entry name" value="TIMP-like"/>
    <property type="match status" value="1"/>
</dbReference>
<dbReference type="OrthoDB" id="5984158at2759"/>
<accession>A0A1J1I951</accession>
<keyword evidence="2" id="KW-0964">Secreted</keyword>
<dbReference type="Gene3D" id="2.40.50.120">
    <property type="match status" value="1"/>
</dbReference>
<dbReference type="GO" id="GO:0005576">
    <property type="term" value="C:extracellular region"/>
    <property type="evidence" value="ECO:0007669"/>
    <property type="project" value="UniProtKB-SubCell"/>
</dbReference>
<dbReference type="Proteomes" id="UP000183832">
    <property type="component" value="Unassembled WGS sequence"/>
</dbReference>
<evidence type="ECO:0000259" key="4">
    <source>
        <dbReference type="PROSITE" id="PS50189"/>
    </source>
</evidence>
<feature type="domain" description="NTR" evidence="4">
    <location>
        <begin position="1"/>
        <end position="118"/>
    </location>
</feature>
<organism evidence="5 6">
    <name type="scientific">Clunio marinus</name>
    <dbReference type="NCBI Taxonomy" id="568069"/>
    <lineage>
        <taxon>Eukaryota</taxon>
        <taxon>Metazoa</taxon>
        <taxon>Ecdysozoa</taxon>
        <taxon>Arthropoda</taxon>
        <taxon>Hexapoda</taxon>
        <taxon>Insecta</taxon>
        <taxon>Pterygota</taxon>
        <taxon>Neoptera</taxon>
        <taxon>Endopterygota</taxon>
        <taxon>Diptera</taxon>
        <taxon>Nematocera</taxon>
        <taxon>Chironomoidea</taxon>
        <taxon>Chironomidae</taxon>
        <taxon>Clunio</taxon>
    </lineage>
</organism>
<dbReference type="EMBL" id="CVRI01000044">
    <property type="protein sequence ID" value="CRK96747.1"/>
    <property type="molecule type" value="Genomic_DNA"/>
</dbReference>
<keyword evidence="3" id="KW-1015">Disulfide bond</keyword>
<dbReference type="STRING" id="568069.A0A1J1I951"/>
<dbReference type="InterPro" id="IPR018933">
    <property type="entry name" value="Netrin_module_non-TIMP"/>
</dbReference>
<evidence type="ECO:0000256" key="2">
    <source>
        <dbReference type="ARBA" id="ARBA00022525"/>
    </source>
</evidence>
<evidence type="ECO:0000256" key="3">
    <source>
        <dbReference type="ARBA" id="ARBA00023157"/>
    </source>
</evidence>
<evidence type="ECO:0000313" key="5">
    <source>
        <dbReference type="EMBL" id="CRK96747.1"/>
    </source>
</evidence>
<gene>
    <name evidence="5" type="primary">similar to Netrin-A</name>
    <name evidence="5" type="ORF">CLUMA_CG010069</name>
</gene>
<evidence type="ECO:0000313" key="6">
    <source>
        <dbReference type="Proteomes" id="UP000183832"/>
    </source>
</evidence>
<reference evidence="5 6" key="1">
    <citation type="submission" date="2015-04" db="EMBL/GenBank/DDBJ databases">
        <authorList>
            <person name="Syromyatnikov M.Y."/>
            <person name="Popov V.N."/>
        </authorList>
    </citation>
    <scope>NUCLEOTIDE SEQUENCE [LARGE SCALE GENOMIC DNA]</scope>
</reference>
<name>A0A1J1I951_9DIPT</name>
<dbReference type="SMART" id="SM00643">
    <property type="entry name" value="C345C"/>
    <property type="match status" value="1"/>
</dbReference>
<evidence type="ECO:0000256" key="1">
    <source>
        <dbReference type="ARBA" id="ARBA00004613"/>
    </source>
</evidence>
<protein>
    <submittedName>
        <fullName evidence="5">CLUMA_CG010069, isoform A</fullName>
    </submittedName>
</protein>
<comment type="subcellular location">
    <subcellularLocation>
        <location evidence="1">Secreted</location>
    </subcellularLocation>
</comment>
<dbReference type="AlphaFoldDB" id="A0A1J1I951"/>
<dbReference type="Pfam" id="PF01759">
    <property type="entry name" value="NTR"/>
    <property type="match status" value="1"/>
</dbReference>
<keyword evidence="6" id="KW-1185">Reference proteome</keyword>
<dbReference type="PROSITE" id="PS50189">
    <property type="entry name" value="NTR"/>
    <property type="match status" value="1"/>
</dbReference>
<sequence>MAKVIAREAVPSATKSLEDQSKTESVKFTLQVKAIFRKTDDSVVSGLAKRQNVSLFVFAKDLDCKCPKIKIKKSYLILGNDDEGPANALGISDNSIVIEWRDEWYRRLRKYQRQSHTCD</sequence>
<dbReference type="InterPro" id="IPR008993">
    <property type="entry name" value="TIMP-like_OB-fold"/>
</dbReference>
<dbReference type="InterPro" id="IPR001134">
    <property type="entry name" value="Netrin_domain"/>
</dbReference>